<dbReference type="Gramene" id="Jr16_04620_p1">
    <property type="protein sequence ID" value="cds.Jr16_04620_p1"/>
    <property type="gene ID" value="Jr16_04620"/>
</dbReference>
<feature type="coiled-coil region" evidence="1">
    <location>
        <begin position="114"/>
        <end position="141"/>
    </location>
</feature>
<evidence type="ECO:0000313" key="3">
    <source>
        <dbReference type="EMBL" id="KAF5442604.1"/>
    </source>
</evidence>
<dbReference type="InterPro" id="IPR043502">
    <property type="entry name" value="DNA/RNA_pol_sf"/>
</dbReference>
<evidence type="ECO:0000256" key="1">
    <source>
        <dbReference type="SAM" id="Coils"/>
    </source>
</evidence>
<dbReference type="InterPro" id="IPR053134">
    <property type="entry name" value="RNA-dir_DNA_polymerase"/>
</dbReference>
<dbReference type="PANTHER" id="PTHR24559:SF444">
    <property type="entry name" value="REVERSE TRANSCRIPTASE DOMAIN-CONTAINING PROTEIN"/>
    <property type="match status" value="1"/>
</dbReference>
<evidence type="ECO:0000259" key="2">
    <source>
        <dbReference type="Pfam" id="PF00078"/>
    </source>
</evidence>
<protein>
    <recommendedName>
        <fullName evidence="2">Reverse transcriptase domain-containing protein</fullName>
    </recommendedName>
</protein>
<organism evidence="3 4">
    <name type="scientific">Juglans regia</name>
    <name type="common">English walnut</name>
    <dbReference type="NCBI Taxonomy" id="51240"/>
    <lineage>
        <taxon>Eukaryota</taxon>
        <taxon>Viridiplantae</taxon>
        <taxon>Streptophyta</taxon>
        <taxon>Embryophyta</taxon>
        <taxon>Tracheophyta</taxon>
        <taxon>Spermatophyta</taxon>
        <taxon>Magnoliopsida</taxon>
        <taxon>eudicotyledons</taxon>
        <taxon>Gunneridae</taxon>
        <taxon>Pentapetalae</taxon>
        <taxon>rosids</taxon>
        <taxon>fabids</taxon>
        <taxon>Fagales</taxon>
        <taxon>Juglandaceae</taxon>
        <taxon>Juglans</taxon>
    </lineage>
</organism>
<dbReference type="Gene3D" id="3.30.70.270">
    <property type="match status" value="1"/>
</dbReference>
<dbReference type="Proteomes" id="UP000619265">
    <property type="component" value="Unassembled WGS sequence"/>
</dbReference>
<proteinExistence type="predicted"/>
<dbReference type="Gene3D" id="3.10.10.10">
    <property type="entry name" value="HIV Type 1 Reverse Transcriptase, subunit A, domain 1"/>
    <property type="match status" value="1"/>
</dbReference>
<dbReference type="CDD" id="cd01647">
    <property type="entry name" value="RT_LTR"/>
    <property type="match status" value="1"/>
</dbReference>
<dbReference type="EMBL" id="LIHL02000016">
    <property type="protein sequence ID" value="KAF5442604.1"/>
    <property type="molecule type" value="Genomic_DNA"/>
</dbReference>
<sequence>MVLVKKSSSKWRMCVDFTNLNKACPKDNFSLPRIDLLIDSTTGHHMLSFMDTYSGYSQIRMKPEDEEKTSFITDRGLYCYKAMPFRLKNTKATYQWLVNRMFKDQIGWNMEVYMDDLLVKSETLRQHLDDLREALMETLRQHLDDLKLNPANSPLASGRENS</sequence>
<reference evidence="3" key="1">
    <citation type="submission" date="2015-10" db="EMBL/GenBank/DDBJ databases">
        <authorList>
            <person name="Martinez-Garcia P.J."/>
            <person name="Crepeau M.W."/>
            <person name="Puiu D."/>
            <person name="Gonzalez-Ibeas D."/>
            <person name="Whalen J."/>
            <person name="Stevens K."/>
            <person name="Paul R."/>
            <person name="Butterfield T."/>
            <person name="Britton M."/>
            <person name="Reagan R."/>
            <person name="Chakraborty S."/>
            <person name="Walawage S.L."/>
            <person name="Vasquez-Gross H.A."/>
            <person name="Cardeno C."/>
            <person name="Famula R."/>
            <person name="Pratt K."/>
            <person name="Kuruganti S."/>
            <person name="Aradhya M.K."/>
            <person name="Leslie C.A."/>
            <person name="Dandekar A.M."/>
            <person name="Salzberg S.L."/>
            <person name="Wegrzyn J.L."/>
            <person name="Langley C.H."/>
            <person name="Neale D.B."/>
        </authorList>
    </citation>
    <scope>NUCLEOTIDE SEQUENCE</scope>
    <source>
        <tissue evidence="3">Leaves</tissue>
    </source>
</reference>
<dbReference type="PANTHER" id="PTHR24559">
    <property type="entry name" value="TRANSPOSON TY3-I GAG-POL POLYPROTEIN"/>
    <property type="match status" value="1"/>
</dbReference>
<accession>A0A833TW61</accession>
<gene>
    <name evidence="3" type="ORF">F2P56_035244</name>
</gene>
<dbReference type="Pfam" id="PF00078">
    <property type="entry name" value="RVT_1"/>
    <property type="match status" value="1"/>
</dbReference>
<reference evidence="3" key="2">
    <citation type="submission" date="2020-03" db="EMBL/GenBank/DDBJ databases">
        <title>Walnut 2.0.</title>
        <authorList>
            <person name="Marrano A."/>
            <person name="Britton M."/>
            <person name="Zimin A.V."/>
            <person name="Zaini P.A."/>
            <person name="Workman R."/>
            <person name="Puiu D."/>
            <person name="Bianco L."/>
            <person name="Allen B.J."/>
            <person name="Troggio M."/>
            <person name="Leslie C.A."/>
            <person name="Timp W."/>
            <person name="Dendekar A."/>
            <person name="Salzberg S.L."/>
            <person name="Neale D.B."/>
        </authorList>
    </citation>
    <scope>NUCLEOTIDE SEQUENCE</scope>
    <source>
        <tissue evidence="3">Leaves</tissue>
    </source>
</reference>
<feature type="domain" description="Reverse transcriptase" evidence="2">
    <location>
        <begin position="4"/>
        <end position="148"/>
    </location>
</feature>
<evidence type="ECO:0000313" key="4">
    <source>
        <dbReference type="Proteomes" id="UP000619265"/>
    </source>
</evidence>
<dbReference type="AlphaFoldDB" id="A0A833TW61"/>
<dbReference type="InterPro" id="IPR043128">
    <property type="entry name" value="Rev_trsase/Diguanyl_cyclase"/>
</dbReference>
<dbReference type="InterPro" id="IPR000477">
    <property type="entry name" value="RT_dom"/>
</dbReference>
<keyword evidence="1" id="KW-0175">Coiled coil</keyword>
<name>A0A833TW61_JUGRE</name>
<dbReference type="SUPFAM" id="SSF56672">
    <property type="entry name" value="DNA/RNA polymerases"/>
    <property type="match status" value="1"/>
</dbReference>
<comment type="caution">
    <text evidence="3">The sequence shown here is derived from an EMBL/GenBank/DDBJ whole genome shotgun (WGS) entry which is preliminary data.</text>
</comment>